<accession>A0A1Y5Y8U2</accession>
<dbReference type="InterPro" id="IPR032710">
    <property type="entry name" value="NTF2-like_dom_sf"/>
</dbReference>
<dbReference type="Proteomes" id="UP000192674">
    <property type="component" value="Unassembled WGS sequence"/>
</dbReference>
<name>A0A1Y5Y8U2_KIBAR</name>
<organism evidence="3 4">
    <name type="scientific">Kibdelosporangium aridum</name>
    <dbReference type="NCBI Taxonomy" id="2030"/>
    <lineage>
        <taxon>Bacteria</taxon>
        <taxon>Bacillati</taxon>
        <taxon>Actinomycetota</taxon>
        <taxon>Actinomycetes</taxon>
        <taxon>Pseudonocardiales</taxon>
        <taxon>Pseudonocardiaceae</taxon>
        <taxon>Kibdelosporangium</taxon>
    </lineage>
</organism>
<feature type="domain" description="SnoaL-like" evidence="2">
    <location>
        <begin position="34"/>
        <end position="153"/>
    </location>
</feature>
<dbReference type="Pfam" id="PF13577">
    <property type="entry name" value="SnoaL_4"/>
    <property type="match status" value="1"/>
</dbReference>
<feature type="region of interest" description="Disordered" evidence="1">
    <location>
        <begin position="1"/>
        <end position="25"/>
    </location>
</feature>
<evidence type="ECO:0000259" key="2">
    <source>
        <dbReference type="Pfam" id="PF13577"/>
    </source>
</evidence>
<evidence type="ECO:0000313" key="3">
    <source>
        <dbReference type="EMBL" id="SMD27294.1"/>
    </source>
</evidence>
<dbReference type="Gene3D" id="3.10.450.50">
    <property type="match status" value="1"/>
</dbReference>
<gene>
    <name evidence="3" type="ORF">SAMN05661093_10897</name>
</gene>
<proteinExistence type="predicted"/>
<sequence>MTPRWRNSAHTETKSSGQWTPPTPELADGVHIRRVEITNVLYAFARLADEGTIDEIGGLLADDVEWAMTGTTWRGRAGVLAGLQSMRDLGYAGPASGHRHVITNMEVHVDGDHTIARSYFLLVSRDTPATILAVGAYRDELRRTGDGWLITKREITT</sequence>
<evidence type="ECO:0000256" key="1">
    <source>
        <dbReference type="SAM" id="MobiDB-lite"/>
    </source>
</evidence>
<evidence type="ECO:0000313" key="4">
    <source>
        <dbReference type="Proteomes" id="UP000192674"/>
    </source>
</evidence>
<dbReference type="AlphaFoldDB" id="A0A1Y5Y8U2"/>
<dbReference type="EMBL" id="FWXV01000022">
    <property type="protein sequence ID" value="SMD27294.1"/>
    <property type="molecule type" value="Genomic_DNA"/>
</dbReference>
<keyword evidence="4" id="KW-1185">Reference proteome</keyword>
<dbReference type="InterPro" id="IPR037401">
    <property type="entry name" value="SnoaL-like"/>
</dbReference>
<dbReference type="SUPFAM" id="SSF54427">
    <property type="entry name" value="NTF2-like"/>
    <property type="match status" value="1"/>
</dbReference>
<feature type="compositionally biased region" description="Polar residues" evidence="1">
    <location>
        <begin position="8"/>
        <end position="20"/>
    </location>
</feature>
<reference evidence="3 4" key="1">
    <citation type="submission" date="2017-04" db="EMBL/GenBank/DDBJ databases">
        <authorList>
            <person name="Afonso C.L."/>
            <person name="Miller P.J."/>
            <person name="Scott M.A."/>
            <person name="Spackman E."/>
            <person name="Goraichik I."/>
            <person name="Dimitrov K.M."/>
            <person name="Suarez D.L."/>
            <person name="Swayne D.E."/>
        </authorList>
    </citation>
    <scope>NUCLEOTIDE SEQUENCE [LARGE SCALE GENOMIC DNA]</scope>
    <source>
        <strain evidence="3 4">DSM 43828</strain>
    </source>
</reference>
<protein>
    <submittedName>
        <fullName evidence="3">SnoaL-like domain-containing protein</fullName>
    </submittedName>
</protein>